<accession>A0A1E3K5U2</accession>
<protein>
    <submittedName>
        <fullName evidence="1">Uncharacterized protein</fullName>
    </submittedName>
</protein>
<gene>
    <name evidence="1" type="ORF">L198_00029</name>
</gene>
<dbReference type="RefSeq" id="XP_019035163.1">
    <property type="nucleotide sequence ID" value="XM_019172221.1"/>
</dbReference>
<dbReference type="Proteomes" id="UP000094819">
    <property type="component" value="Unassembled WGS sequence"/>
</dbReference>
<dbReference type="AlphaFoldDB" id="A0A1E3K5U2"/>
<dbReference type="EMBL" id="AWGH01000001">
    <property type="protein sequence ID" value="ODO08306.1"/>
    <property type="molecule type" value="Genomic_DNA"/>
</dbReference>
<evidence type="ECO:0000313" key="2">
    <source>
        <dbReference type="Proteomes" id="UP000094819"/>
    </source>
</evidence>
<reference evidence="1 2" key="1">
    <citation type="submission" date="2016-06" db="EMBL/GenBank/DDBJ databases">
        <title>Evolution of pathogenesis and genome organization in the Tremellales.</title>
        <authorList>
            <person name="Cuomo C."/>
            <person name="Litvintseva A."/>
            <person name="Heitman J."/>
            <person name="Chen Y."/>
            <person name="Sun S."/>
            <person name="Springer D."/>
            <person name="Dromer F."/>
            <person name="Young S."/>
            <person name="Zeng Q."/>
            <person name="Chapman S."/>
            <person name="Gujja S."/>
            <person name="Saif S."/>
            <person name="Birren B."/>
        </authorList>
    </citation>
    <scope>NUCLEOTIDE SEQUENCE [LARGE SCALE GENOMIC DNA]</scope>
    <source>
        <strain evidence="1 2">CBS 7118</strain>
    </source>
</reference>
<sequence>MKASEHGQGMSAAAQVATTPDIFDQILSHPFGNRDLTSFLRVSPLFFHMAGRKLYSTLPISNALNTVSLSGPSGESSGSGSYGRDQLLPYVRTVVVERAPIPKRPIWAGWEELPPLPFVENVIIQPADASARQQGGQDTSLPSNALIERLCPSATRLHLATRCYIRGANSMQPIPSLSNVHTLVLKVRTPDIHALWQVLGDSEGASPPCSNIRQVHLLLWGDVSYPSKVFRRIPWPSKTGVSRRDLMDLTVASYGPSTSRFLAQLCAAIEHLGDREHVKVLHLYNVESVLKRYAEWAGSLGSVNGGTVEDTLREMKEAFCRETEGSGDGDEVSVVSFNPATTFYDTFGLYGGDKQEAWYISAAIKPSARLTALRQQLADRTGEPADHFLGLKEHDVQTILDHYKE</sequence>
<organism evidence="1 2">
    <name type="scientific">Cryptococcus wingfieldii CBS 7118</name>
    <dbReference type="NCBI Taxonomy" id="1295528"/>
    <lineage>
        <taxon>Eukaryota</taxon>
        <taxon>Fungi</taxon>
        <taxon>Dikarya</taxon>
        <taxon>Basidiomycota</taxon>
        <taxon>Agaricomycotina</taxon>
        <taxon>Tremellomycetes</taxon>
        <taxon>Tremellales</taxon>
        <taxon>Cryptococcaceae</taxon>
        <taxon>Cryptococcus</taxon>
    </lineage>
</organism>
<evidence type="ECO:0000313" key="1">
    <source>
        <dbReference type="EMBL" id="ODO08306.1"/>
    </source>
</evidence>
<proteinExistence type="predicted"/>
<name>A0A1E3K5U2_9TREE</name>
<comment type="caution">
    <text evidence="1">The sequence shown here is derived from an EMBL/GenBank/DDBJ whole genome shotgun (WGS) entry which is preliminary data.</text>
</comment>
<dbReference type="GeneID" id="30189244"/>
<keyword evidence="2" id="KW-1185">Reference proteome</keyword>
<dbReference type="OrthoDB" id="2578343at2759"/>